<evidence type="ECO:0000313" key="4">
    <source>
        <dbReference type="Proteomes" id="UP001164506"/>
    </source>
</evidence>
<dbReference type="Pfam" id="PF19776">
    <property type="entry name" value="DUF6262"/>
    <property type="match status" value="1"/>
</dbReference>
<evidence type="ECO:0000256" key="1">
    <source>
        <dbReference type="SAM" id="Coils"/>
    </source>
</evidence>
<gene>
    <name evidence="3" type="ORF">LDH80_02170</name>
</gene>
<evidence type="ECO:0000313" key="3">
    <source>
        <dbReference type="EMBL" id="UZX19615.1"/>
    </source>
</evidence>
<dbReference type="GeneID" id="95598210"/>
<keyword evidence="1" id="KW-0175">Coiled coil</keyword>
<dbReference type="InterPro" id="IPR046229">
    <property type="entry name" value="TnpC-like"/>
</dbReference>
<organism evidence="3 4">
    <name type="scientific">Streptomyces tanashiensis</name>
    <dbReference type="NCBI Taxonomy" id="67367"/>
    <lineage>
        <taxon>Bacteria</taxon>
        <taxon>Bacillati</taxon>
        <taxon>Actinomycetota</taxon>
        <taxon>Actinomycetes</taxon>
        <taxon>Kitasatosporales</taxon>
        <taxon>Streptomycetaceae</taxon>
        <taxon>Streptomyces</taxon>
    </lineage>
</organism>
<keyword evidence="4" id="KW-1185">Reference proteome</keyword>
<name>A0ABY6QR27_9ACTN</name>
<accession>A0ABY6QR27</accession>
<dbReference type="RefSeq" id="WP_267257964.1">
    <property type="nucleotide sequence ID" value="NZ_CP084204.1"/>
</dbReference>
<protein>
    <submittedName>
        <fullName evidence="3">DUF6262 family protein</fullName>
    </submittedName>
</protein>
<dbReference type="Proteomes" id="UP001164506">
    <property type="component" value="Chromosome"/>
</dbReference>
<feature type="compositionally biased region" description="Basic and acidic residues" evidence="2">
    <location>
        <begin position="11"/>
        <end position="25"/>
    </location>
</feature>
<dbReference type="EMBL" id="CP084204">
    <property type="protein sequence ID" value="UZX19615.1"/>
    <property type="molecule type" value="Genomic_DNA"/>
</dbReference>
<feature type="region of interest" description="Disordered" evidence="2">
    <location>
        <begin position="1"/>
        <end position="25"/>
    </location>
</feature>
<sequence length="180" mass="20110">MSKPGSPRTDAMVRGRQADTERRRTRVEQSLRDLQAGGQEVPVTAVARRTGVDRTFLYRHRDLLTQIHTAEHSPAKDAGKGAGVSRASLMADLAAANERNARLMGRIRMLEQRLSQVMGEQTWKEFGLGAPEGVDRLQQRIVQLEQERGDLRLKLDEAVEDLEAARSTNRELTRALNQAG</sequence>
<feature type="coiled-coil region" evidence="1">
    <location>
        <begin position="93"/>
        <end position="175"/>
    </location>
</feature>
<evidence type="ECO:0000256" key="2">
    <source>
        <dbReference type="SAM" id="MobiDB-lite"/>
    </source>
</evidence>
<reference evidence="3" key="1">
    <citation type="submission" date="2021-09" db="EMBL/GenBank/DDBJ databases">
        <title>Complete genome sequence and metabolic characterization of Streptomyces tanashiensis DSM 731 the producer of antibacterial Kalafungin and diverse secondary metabolites.</title>
        <authorList>
            <person name="Abbasi M.N."/>
            <person name="Anwar M.N."/>
            <person name="Alam K."/>
            <person name="Shoaib M."/>
            <person name="Lin Z."/>
            <person name="Hayat M."/>
            <person name="Ali M.I."/>
            <person name="Malik H.M.T."/>
            <person name="Ahmed I."/>
            <person name="Li A."/>
            <person name="Hailong Wang H."/>
            <person name="Zhang Y."/>
        </authorList>
    </citation>
    <scope>NUCLEOTIDE SEQUENCE</scope>
    <source>
        <strain evidence="3">Kala</strain>
    </source>
</reference>
<proteinExistence type="predicted"/>